<keyword evidence="3 4" id="KW-0067">ATP-binding</keyword>
<dbReference type="Gene3D" id="3.40.50.20">
    <property type="match status" value="1"/>
</dbReference>
<dbReference type="Gene3D" id="3.30.470.20">
    <property type="entry name" value="ATP-grasp fold, B domain"/>
    <property type="match status" value="1"/>
</dbReference>
<evidence type="ECO:0000256" key="3">
    <source>
        <dbReference type="ARBA" id="ARBA00022840"/>
    </source>
</evidence>
<dbReference type="Pfam" id="PF15632">
    <property type="entry name" value="ATPgrasp_Ter"/>
    <property type="match status" value="1"/>
</dbReference>
<dbReference type="RefSeq" id="WP_173085304.1">
    <property type="nucleotide sequence ID" value="NZ_BLTE01000012.1"/>
</dbReference>
<dbReference type="InterPro" id="IPR011761">
    <property type="entry name" value="ATP-grasp"/>
</dbReference>
<evidence type="ECO:0000256" key="2">
    <source>
        <dbReference type="ARBA" id="ARBA00022741"/>
    </source>
</evidence>
<dbReference type="Proteomes" id="UP000494245">
    <property type="component" value="Unassembled WGS sequence"/>
</dbReference>
<dbReference type="GO" id="GO:0016874">
    <property type="term" value="F:ligase activity"/>
    <property type="evidence" value="ECO:0007669"/>
    <property type="project" value="UniProtKB-KW"/>
</dbReference>
<reference evidence="6 7" key="2">
    <citation type="submission" date="2020-05" db="EMBL/GenBank/DDBJ databases">
        <title>Draft genome sequence of Desulfovibrio sp. strainFSS-1.</title>
        <authorList>
            <person name="Shimoshige H."/>
            <person name="Kobayashi H."/>
            <person name="Maekawa T."/>
        </authorList>
    </citation>
    <scope>NUCLEOTIDE SEQUENCE [LARGE SCALE GENOMIC DNA]</scope>
    <source>
        <strain evidence="6 7">SIID29052-01</strain>
    </source>
</reference>
<dbReference type="InterPro" id="IPR052032">
    <property type="entry name" value="ATP-dep_AA_Ligase"/>
</dbReference>
<gene>
    <name evidence="6" type="ORF">NNJEOMEG_02690</name>
</gene>
<organism evidence="6 7">
    <name type="scientific">Fundidesulfovibrio magnetotacticus</name>
    <dbReference type="NCBI Taxonomy" id="2730080"/>
    <lineage>
        <taxon>Bacteria</taxon>
        <taxon>Pseudomonadati</taxon>
        <taxon>Thermodesulfobacteriota</taxon>
        <taxon>Desulfovibrionia</taxon>
        <taxon>Desulfovibrionales</taxon>
        <taxon>Desulfovibrionaceae</taxon>
        <taxon>Fundidesulfovibrio</taxon>
    </lineage>
</organism>
<keyword evidence="7" id="KW-1185">Reference proteome</keyword>
<dbReference type="NCBIfam" id="NF009402">
    <property type="entry name" value="PRK12767.1-1"/>
    <property type="match status" value="1"/>
</dbReference>
<protein>
    <recommendedName>
        <fullName evidence="5">ATP-grasp domain-containing protein</fullName>
    </recommendedName>
</protein>
<keyword evidence="1" id="KW-0436">Ligase</keyword>
<proteinExistence type="predicted"/>
<accession>A0A6V8LQR7</accession>
<evidence type="ECO:0000256" key="1">
    <source>
        <dbReference type="ARBA" id="ARBA00022598"/>
    </source>
</evidence>
<sequence length="326" mass="35971">MADFRVGITCVNSLVGQGIVKSLRACDLDGRVELTGFDYVPGTVGAQWVKPTFLLPDILRPGVTEEEWLEALMARILERGLAILLVGIGFELPLLAKYREVIRERTGCTVLVSPPETVARCEDKYLTYLFLRDHGLDPPATWLPEEADAVTYPAVVKPRTGTGSKGLRVVRSRAELDAALSVGQGLMIQEEVGSRETEYTCGVLVFGGEARSIICLRRTLRDGNTNAAWHDRATPPAVEDFVRRTALSLDPFGPANLQLRLDAAGRPRLFEINLRFSGSTAMRTQFGVNEPEMALKSLLGLPLPAFTPRFGRVLRFWEELYVPEGA</sequence>
<name>A0A6V8LQR7_9BACT</name>
<dbReference type="GO" id="GO:0005524">
    <property type="term" value="F:ATP binding"/>
    <property type="evidence" value="ECO:0007669"/>
    <property type="project" value="UniProtKB-UniRule"/>
</dbReference>
<evidence type="ECO:0000259" key="5">
    <source>
        <dbReference type="PROSITE" id="PS50975"/>
    </source>
</evidence>
<dbReference type="PANTHER" id="PTHR43585">
    <property type="entry name" value="FUMIPYRROLE BIOSYNTHESIS PROTEIN C"/>
    <property type="match status" value="1"/>
</dbReference>
<keyword evidence="2 4" id="KW-0547">Nucleotide-binding</keyword>
<dbReference type="AlphaFoldDB" id="A0A6V8LQR7"/>
<evidence type="ECO:0000313" key="6">
    <source>
        <dbReference type="EMBL" id="GFK94842.1"/>
    </source>
</evidence>
<dbReference type="Gene3D" id="3.30.1490.20">
    <property type="entry name" value="ATP-grasp fold, A domain"/>
    <property type="match status" value="1"/>
</dbReference>
<comment type="caution">
    <text evidence="6">The sequence shown here is derived from an EMBL/GenBank/DDBJ whole genome shotgun (WGS) entry which is preliminary data.</text>
</comment>
<feature type="domain" description="ATP-grasp" evidence="5">
    <location>
        <begin position="103"/>
        <end position="299"/>
    </location>
</feature>
<reference evidence="6 7" key="1">
    <citation type="submission" date="2020-04" db="EMBL/GenBank/DDBJ databases">
        <authorList>
            <consortium name="Desulfovibrio sp. FSS-1 genome sequencing consortium"/>
            <person name="Shimoshige H."/>
            <person name="Kobayashi H."/>
            <person name="Maekawa T."/>
        </authorList>
    </citation>
    <scope>NUCLEOTIDE SEQUENCE [LARGE SCALE GENOMIC DNA]</scope>
    <source>
        <strain evidence="6 7">SIID29052-01</strain>
    </source>
</reference>
<dbReference type="EMBL" id="BLTE01000012">
    <property type="protein sequence ID" value="GFK94842.1"/>
    <property type="molecule type" value="Genomic_DNA"/>
</dbReference>
<evidence type="ECO:0000313" key="7">
    <source>
        <dbReference type="Proteomes" id="UP000494245"/>
    </source>
</evidence>
<evidence type="ECO:0000256" key="4">
    <source>
        <dbReference type="PROSITE-ProRule" id="PRU00409"/>
    </source>
</evidence>
<dbReference type="SUPFAM" id="SSF56059">
    <property type="entry name" value="Glutathione synthetase ATP-binding domain-like"/>
    <property type="match status" value="1"/>
</dbReference>
<dbReference type="GO" id="GO:0046872">
    <property type="term" value="F:metal ion binding"/>
    <property type="evidence" value="ECO:0007669"/>
    <property type="project" value="InterPro"/>
</dbReference>
<dbReference type="PROSITE" id="PS50975">
    <property type="entry name" value="ATP_GRASP"/>
    <property type="match status" value="1"/>
</dbReference>
<dbReference type="PANTHER" id="PTHR43585:SF2">
    <property type="entry name" value="ATP-GRASP ENZYME FSQD"/>
    <property type="match status" value="1"/>
</dbReference>
<dbReference type="InterPro" id="IPR013815">
    <property type="entry name" value="ATP_grasp_subdomain_1"/>
</dbReference>